<keyword evidence="2" id="KW-1185">Reference proteome</keyword>
<dbReference type="SUPFAM" id="SSF88713">
    <property type="entry name" value="Glycoside hydrolase/deacetylase"/>
    <property type="match status" value="1"/>
</dbReference>
<dbReference type="KEGG" id="gai:IMCC3135_24530"/>
<organism evidence="1 2">
    <name type="scientific">Granulosicoccus antarcticus IMCC3135</name>
    <dbReference type="NCBI Taxonomy" id="1192854"/>
    <lineage>
        <taxon>Bacteria</taxon>
        <taxon>Pseudomonadati</taxon>
        <taxon>Pseudomonadota</taxon>
        <taxon>Gammaproteobacteria</taxon>
        <taxon>Chromatiales</taxon>
        <taxon>Granulosicoccaceae</taxon>
        <taxon>Granulosicoccus</taxon>
    </lineage>
</organism>
<name>A0A2Z2NUP3_9GAMM</name>
<dbReference type="EMBL" id="CP018632">
    <property type="protein sequence ID" value="ASJ74973.1"/>
    <property type="molecule type" value="Genomic_DNA"/>
</dbReference>
<dbReference type="RefSeq" id="WP_088919938.1">
    <property type="nucleotide sequence ID" value="NZ_CP018632.1"/>
</dbReference>
<evidence type="ECO:0000313" key="1">
    <source>
        <dbReference type="EMBL" id="ASJ74973.1"/>
    </source>
</evidence>
<gene>
    <name evidence="1" type="ORF">IMCC3135_24530</name>
</gene>
<dbReference type="GO" id="GO:0005975">
    <property type="term" value="P:carbohydrate metabolic process"/>
    <property type="evidence" value="ECO:0007669"/>
    <property type="project" value="InterPro"/>
</dbReference>
<protein>
    <recommendedName>
        <fullName evidence="3">NodB homology domain-containing protein</fullName>
    </recommendedName>
</protein>
<sequence length="311" mass="35236">MINGSKIEKLVVSVSIDTECDHDPAWIRSNPLAFDSINEGLPNRLQPAFEAVGAIPTYLLTVEVLEDSQSVQTLRKLAGNYEYGTHLHAAFIEPEKKFHDYAGVDSPDFQCSYAPDVEYQKLANLTRLFEQQLGYSPTSFRAGRYGASADSINSLQKLGYKVDTSVTPYIRWREPNAVVDFRKSPEQPYFPAPGSISSAGPCTPGRLLEVPVTVKPRLFRDPRWFRPWFASVEQMKEIVRYQMKKHRNERVLSINMMFHSMEVIEKASPYPQSADDVKRFIDDMQAALQWCAEEGGQFVPLSALNDLFQTA</sequence>
<evidence type="ECO:0008006" key="3">
    <source>
        <dbReference type="Google" id="ProtNLM"/>
    </source>
</evidence>
<accession>A0A2Z2NUP3</accession>
<dbReference type="Gene3D" id="3.20.20.370">
    <property type="entry name" value="Glycoside hydrolase/deacetylase"/>
    <property type="match status" value="1"/>
</dbReference>
<dbReference type="Proteomes" id="UP000250079">
    <property type="component" value="Chromosome"/>
</dbReference>
<dbReference type="InterPro" id="IPR011330">
    <property type="entry name" value="Glyco_hydro/deAcase_b/a-brl"/>
</dbReference>
<evidence type="ECO:0000313" key="2">
    <source>
        <dbReference type="Proteomes" id="UP000250079"/>
    </source>
</evidence>
<proteinExistence type="predicted"/>
<dbReference type="AlphaFoldDB" id="A0A2Z2NUP3"/>
<reference evidence="1 2" key="1">
    <citation type="submission" date="2016-12" db="EMBL/GenBank/DDBJ databases">
        <authorList>
            <person name="Song W.-J."/>
            <person name="Kurnit D.M."/>
        </authorList>
    </citation>
    <scope>NUCLEOTIDE SEQUENCE [LARGE SCALE GENOMIC DNA]</scope>
    <source>
        <strain evidence="1 2">IMCC3135</strain>
    </source>
</reference>